<reference evidence="2" key="1">
    <citation type="submission" date="2018-11" db="EMBL/GenBank/DDBJ databases">
        <authorList>
            <consortium name="Pathogen Informatics"/>
        </authorList>
    </citation>
    <scope>NUCLEOTIDE SEQUENCE</scope>
</reference>
<gene>
    <name evidence="2" type="ORF">PXEA_LOCUS35442</name>
</gene>
<protein>
    <submittedName>
        <fullName evidence="2">Uncharacterized protein</fullName>
    </submittedName>
</protein>
<keyword evidence="3" id="KW-1185">Reference proteome</keyword>
<evidence type="ECO:0000256" key="1">
    <source>
        <dbReference type="SAM" id="MobiDB-lite"/>
    </source>
</evidence>
<dbReference type="EMBL" id="CAAALY010272041">
    <property type="protein sequence ID" value="VEL42002.1"/>
    <property type="molecule type" value="Genomic_DNA"/>
</dbReference>
<dbReference type="Proteomes" id="UP000784294">
    <property type="component" value="Unassembled WGS sequence"/>
</dbReference>
<feature type="region of interest" description="Disordered" evidence="1">
    <location>
        <begin position="1"/>
        <end position="39"/>
    </location>
</feature>
<dbReference type="AlphaFoldDB" id="A0A448XPZ9"/>
<comment type="caution">
    <text evidence="2">The sequence shown here is derived from an EMBL/GenBank/DDBJ whole genome shotgun (WGS) entry which is preliminary data.</text>
</comment>
<proteinExistence type="predicted"/>
<accession>A0A448XPZ9</accession>
<organism evidence="2 3">
    <name type="scientific">Protopolystoma xenopodis</name>
    <dbReference type="NCBI Taxonomy" id="117903"/>
    <lineage>
        <taxon>Eukaryota</taxon>
        <taxon>Metazoa</taxon>
        <taxon>Spiralia</taxon>
        <taxon>Lophotrochozoa</taxon>
        <taxon>Platyhelminthes</taxon>
        <taxon>Monogenea</taxon>
        <taxon>Polyopisthocotylea</taxon>
        <taxon>Polystomatidea</taxon>
        <taxon>Polystomatidae</taxon>
        <taxon>Protopolystoma</taxon>
    </lineage>
</organism>
<sequence>MTACPASPCDAGSSASMPVPPPTSGPRGLLHSDGLPAPHSSCLQTAGRGLFYEHPRRVPLLPSAGHDGTLGTFAPSLLLPLARVDSPRSPDSVCRSAGLPVLWSRGGHDVKSRGGRTS</sequence>
<name>A0A448XPZ9_9PLAT</name>
<evidence type="ECO:0000313" key="2">
    <source>
        <dbReference type="EMBL" id="VEL42002.1"/>
    </source>
</evidence>
<evidence type="ECO:0000313" key="3">
    <source>
        <dbReference type="Proteomes" id="UP000784294"/>
    </source>
</evidence>